<sequence>MQQDFLQIERHRWSLINHVELLPNDLKLKTTTTLNIPKY</sequence>
<evidence type="ECO:0000313" key="1">
    <source>
        <dbReference type="EMBL" id="EHK96425.1"/>
    </source>
</evidence>
<accession>H0EYH2</accession>
<reference evidence="1 2" key="1">
    <citation type="journal article" date="2012" name="Eukaryot. Cell">
        <title>Genome sequence of the fungus Glarea lozoyensis: the first genome sequence of a species from the Helotiaceae family.</title>
        <authorList>
            <person name="Youssar L."/>
            <person name="Gruening B.A."/>
            <person name="Erxleben A."/>
            <person name="Guenther S."/>
            <person name="Huettel W."/>
        </authorList>
    </citation>
    <scope>NUCLEOTIDE SEQUENCE [LARGE SCALE GENOMIC DNA]</scope>
    <source>
        <strain evidence="2">ATCC 74030 / MF5533</strain>
    </source>
</reference>
<protein>
    <submittedName>
        <fullName evidence="1">Uncharacterized protein</fullName>
    </submittedName>
</protein>
<comment type="caution">
    <text evidence="1">The sequence shown here is derived from an EMBL/GenBank/DDBJ whole genome shotgun (WGS) entry which is preliminary data.</text>
</comment>
<dbReference type="HOGENOM" id="CLU_3320154_0_0_1"/>
<dbReference type="EMBL" id="AGUE01000251">
    <property type="protein sequence ID" value="EHK96425.1"/>
    <property type="molecule type" value="Genomic_DNA"/>
</dbReference>
<evidence type="ECO:0000313" key="2">
    <source>
        <dbReference type="Proteomes" id="UP000005446"/>
    </source>
</evidence>
<name>H0EYH2_GLAL7</name>
<dbReference type="Proteomes" id="UP000005446">
    <property type="component" value="Unassembled WGS sequence"/>
</dbReference>
<gene>
    <name evidence="1" type="ORF">M7I_7874</name>
</gene>
<dbReference type="AlphaFoldDB" id="H0EYH2"/>
<organism evidence="1 2">
    <name type="scientific">Glarea lozoyensis (strain ATCC 74030 / MF5533)</name>
    <dbReference type="NCBI Taxonomy" id="1104152"/>
    <lineage>
        <taxon>Eukaryota</taxon>
        <taxon>Fungi</taxon>
        <taxon>Dikarya</taxon>
        <taxon>Ascomycota</taxon>
        <taxon>Pezizomycotina</taxon>
        <taxon>Leotiomycetes</taxon>
        <taxon>Helotiales</taxon>
        <taxon>Helotiaceae</taxon>
        <taxon>Glarea</taxon>
    </lineage>
</organism>
<dbReference type="InParanoid" id="H0EYH2"/>
<proteinExistence type="predicted"/>
<keyword evidence="2" id="KW-1185">Reference proteome</keyword>